<feature type="domain" description="HTH LytTR-type" evidence="3">
    <location>
        <begin position="143"/>
        <end position="250"/>
    </location>
</feature>
<dbReference type="SMART" id="SM00448">
    <property type="entry name" value="REC"/>
    <property type="match status" value="1"/>
</dbReference>
<feature type="modified residue" description="4-aspartylphosphate" evidence="1">
    <location>
        <position position="55"/>
    </location>
</feature>
<sequence>MKVAIVEDEALAAQRLQALLLEADPNIEVSTTLDTVRAAVSYFSTKPDLDLIFMDIQLADGLAFSIFDQVQIDIPIVFLTAYDQYALKAFEVNSIHYLLKPITMEALERALQKREDHHQSRNTPLLRQLAEQLQNPRKFKETFLVNHRDRLLPISIDKIAYFLIKEQVVFLFEKSGKNYKTDQKLEELEQELDPRWFFRANRQCIVHKDAIHSLQHYFNGKLILNTDPPCPQRLVISKSKAPLIKSWLTQS</sequence>
<name>A0A2A4G6Y4_9FLAO</name>
<keyword evidence="1" id="KW-0597">Phosphoprotein</keyword>
<dbReference type="InterPro" id="IPR011006">
    <property type="entry name" value="CheY-like_superfamily"/>
</dbReference>
<dbReference type="Gene3D" id="2.40.50.1020">
    <property type="entry name" value="LytTr DNA-binding domain"/>
    <property type="match status" value="1"/>
</dbReference>
<dbReference type="Pfam" id="PF00072">
    <property type="entry name" value="Response_reg"/>
    <property type="match status" value="1"/>
</dbReference>
<organism evidence="4 5">
    <name type="scientific">Sediminicola luteus</name>
    <dbReference type="NCBI Taxonomy" id="319238"/>
    <lineage>
        <taxon>Bacteria</taxon>
        <taxon>Pseudomonadati</taxon>
        <taxon>Bacteroidota</taxon>
        <taxon>Flavobacteriia</taxon>
        <taxon>Flavobacteriales</taxon>
        <taxon>Flavobacteriaceae</taxon>
        <taxon>Sediminicola</taxon>
    </lineage>
</organism>
<dbReference type="SUPFAM" id="SSF52172">
    <property type="entry name" value="CheY-like"/>
    <property type="match status" value="1"/>
</dbReference>
<evidence type="ECO:0000313" key="4">
    <source>
        <dbReference type="EMBL" id="PCE63714.1"/>
    </source>
</evidence>
<dbReference type="SMART" id="SM00850">
    <property type="entry name" value="LytTR"/>
    <property type="match status" value="1"/>
</dbReference>
<dbReference type="Gene3D" id="3.40.50.2300">
    <property type="match status" value="1"/>
</dbReference>
<evidence type="ECO:0000313" key="5">
    <source>
        <dbReference type="Proteomes" id="UP000219559"/>
    </source>
</evidence>
<protein>
    <recommendedName>
        <fullName evidence="6">DNA-binding response regulator</fullName>
    </recommendedName>
</protein>
<reference evidence="4 5" key="1">
    <citation type="submission" date="2017-04" db="EMBL/GenBank/DDBJ databases">
        <title>A new member of the family Flavobacteriaceae isolated from ascidians.</title>
        <authorList>
            <person name="Chen L."/>
        </authorList>
    </citation>
    <scope>NUCLEOTIDE SEQUENCE [LARGE SCALE GENOMIC DNA]</scope>
    <source>
        <strain evidence="4 5">HQA918</strain>
    </source>
</reference>
<dbReference type="OrthoDB" id="2168082at2"/>
<dbReference type="Proteomes" id="UP000219559">
    <property type="component" value="Unassembled WGS sequence"/>
</dbReference>
<dbReference type="PROSITE" id="PS50110">
    <property type="entry name" value="RESPONSE_REGULATORY"/>
    <property type="match status" value="1"/>
</dbReference>
<dbReference type="InterPro" id="IPR007492">
    <property type="entry name" value="LytTR_DNA-bd_dom"/>
</dbReference>
<evidence type="ECO:0000259" key="2">
    <source>
        <dbReference type="PROSITE" id="PS50110"/>
    </source>
</evidence>
<dbReference type="Pfam" id="PF04397">
    <property type="entry name" value="LytTR"/>
    <property type="match status" value="1"/>
</dbReference>
<evidence type="ECO:0000259" key="3">
    <source>
        <dbReference type="PROSITE" id="PS50930"/>
    </source>
</evidence>
<evidence type="ECO:0008006" key="6">
    <source>
        <dbReference type="Google" id="ProtNLM"/>
    </source>
</evidence>
<dbReference type="EMBL" id="NBWU01000004">
    <property type="protein sequence ID" value="PCE63714.1"/>
    <property type="molecule type" value="Genomic_DNA"/>
</dbReference>
<feature type="domain" description="Response regulatory" evidence="2">
    <location>
        <begin position="2"/>
        <end position="115"/>
    </location>
</feature>
<comment type="caution">
    <text evidence="4">The sequence shown here is derived from an EMBL/GenBank/DDBJ whole genome shotgun (WGS) entry which is preliminary data.</text>
</comment>
<keyword evidence="5" id="KW-1185">Reference proteome</keyword>
<dbReference type="GO" id="GO:0003677">
    <property type="term" value="F:DNA binding"/>
    <property type="evidence" value="ECO:0007669"/>
    <property type="project" value="InterPro"/>
</dbReference>
<proteinExistence type="predicted"/>
<dbReference type="RefSeq" id="WP_097442430.1">
    <property type="nucleotide sequence ID" value="NZ_NBWU01000004.1"/>
</dbReference>
<dbReference type="PANTHER" id="PTHR37299:SF1">
    <property type="entry name" value="STAGE 0 SPORULATION PROTEIN A HOMOLOG"/>
    <property type="match status" value="1"/>
</dbReference>
<accession>A0A2A4G6Y4</accession>
<dbReference type="PROSITE" id="PS50930">
    <property type="entry name" value="HTH_LYTTR"/>
    <property type="match status" value="1"/>
</dbReference>
<dbReference type="GO" id="GO:0000156">
    <property type="term" value="F:phosphorelay response regulator activity"/>
    <property type="evidence" value="ECO:0007669"/>
    <property type="project" value="InterPro"/>
</dbReference>
<dbReference type="InterPro" id="IPR046947">
    <property type="entry name" value="LytR-like"/>
</dbReference>
<dbReference type="AlphaFoldDB" id="A0A2A4G6Y4"/>
<gene>
    <name evidence="4" type="ORF">B7P33_10585</name>
</gene>
<evidence type="ECO:0000256" key="1">
    <source>
        <dbReference type="PROSITE-ProRule" id="PRU00169"/>
    </source>
</evidence>
<dbReference type="InterPro" id="IPR001789">
    <property type="entry name" value="Sig_transdc_resp-reg_receiver"/>
</dbReference>
<dbReference type="PANTHER" id="PTHR37299">
    <property type="entry name" value="TRANSCRIPTIONAL REGULATOR-RELATED"/>
    <property type="match status" value="1"/>
</dbReference>